<reference evidence="3 4" key="1">
    <citation type="submission" date="2025-05" db="UniProtKB">
        <authorList>
            <consortium name="RefSeq"/>
        </authorList>
    </citation>
    <scope>IDENTIFICATION</scope>
</reference>
<dbReference type="RefSeq" id="XP_060035759.1">
    <property type="nucleotide sequence ID" value="XM_060179776.1"/>
</dbReference>
<gene>
    <name evidence="3 4 5" type="primary">SLN</name>
</gene>
<dbReference type="GeneID" id="107522373"/>
<evidence type="ECO:0000313" key="4">
    <source>
        <dbReference type="RefSeq" id="XP_060035759.1"/>
    </source>
</evidence>
<proteinExistence type="predicted"/>
<dbReference type="InterPro" id="IPR008028">
    <property type="entry name" value="Sarcolipin"/>
</dbReference>
<feature type="transmembrane region" description="Helical" evidence="1">
    <location>
        <begin position="7"/>
        <end position="26"/>
    </location>
</feature>
<protein>
    <submittedName>
        <fullName evidence="3 4">Sarcolipin</fullName>
    </submittedName>
</protein>
<evidence type="ECO:0000256" key="1">
    <source>
        <dbReference type="SAM" id="Phobius"/>
    </source>
</evidence>
<keyword evidence="1" id="KW-1133">Transmembrane helix</keyword>
<keyword evidence="2" id="KW-1185">Reference proteome</keyword>
<dbReference type="Pfam" id="PF05366">
    <property type="entry name" value="Sarcolipin"/>
    <property type="match status" value="1"/>
</dbReference>
<evidence type="ECO:0000313" key="2">
    <source>
        <dbReference type="Proteomes" id="UP001652624"/>
    </source>
</evidence>
<keyword evidence="1" id="KW-0812">Transmembrane</keyword>
<organism evidence="2 4">
    <name type="scientific">Erinaceus europaeus</name>
    <name type="common">Western European hedgehog</name>
    <dbReference type="NCBI Taxonomy" id="9365"/>
    <lineage>
        <taxon>Eukaryota</taxon>
        <taxon>Metazoa</taxon>
        <taxon>Chordata</taxon>
        <taxon>Craniata</taxon>
        <taxon>Vertebrata</taxon>
        <taxon>Euteleostomi</taxon>
        <taxon>Mammalia</taxon>
        <taxon>Eutheria</taxon>
        <taxon>Laurasiatheria</taxon>
        <taxon>Eulipotyphla</taxon>
        <taxon>Erinaceidae</taxon>
        <taxon>Erinaceinae</taxon>
        <taxon>Erinaceus</taxon>
    </lineage>
</organism>
<keyword evidence="1" id="KW-0472">Membrane</keyword>
<dbReference type="Proteomes" id="UP001652624">
    <property type="component" value="Chromosome 20"/>
</dbReference>
<dbReference type="RefSeq" id="XP_060035760.1">
    <property type="nucleotide sequence ID" value="XM_060179777.1"/>
</dbReference>
<evidence type="ECO:0000313" key="3">
    <source>
        <dbReference type="RefSeq" id="XP_060035758.1"/>
    </source>
</evidence>
<name>A0ABM3WGR0_ERIEU</name>
<accession>A0ABM3WGR0</accession>
<evidence type="ECO:0000313" key="5">
    <source>
        <dbReference type="RefSeq" id="XP_060035760.1"/>
    </source>
</evidence>
<dbReference type="RefSeq" id="XP_060035758.1">
    <property type="nucleotide sequence ID" value="XM_060179775.1"/>
</dbReference>
<dbReference type="CDD" id="cd20253">
    <property type="entry name" value="Sarcolipin"/>
    <property type="match status" value="1"/>
</dbReference>
<sequence>MERSTRELFLNFTVVLVTVILMWLLVRSYQY</sequence>